<protein>
    <submittedName>
        <fullName evidence="2">Uncharacterized protein</fullName>
    </submittedName>
</protein>
<dbReference type="Proteomes" id="UP000321769">
    <property type="component" value="Unassembled WGS sequence"/>
</dbReference>
<keyword evidence="3" id="KW-1185">Reference proteome</keyword>
<evidence type="ECO:0000313" key="3">
    <source>
        <dbReference type="Proteomes" id="UP000321769"/>
    </source>
</evidence>
<dbReference type="EMBL" id="BJZQ01000001">
    <property type="protein sequence ID" value="GEO88244.1"/>
    <property type="molecule type" value="Genomic_DNA"/>
</dbReference>
<feature type="compositionally biased region" description="Basic and acidic residues" evidence="1">
    <location>
        <begin position="42"/>
        <end position="60"/>
    </location>
</feature>
<evidence type="ECO:0000313" key="2">
    <source>
        <dbReference type="EMBL" id="GEO88244.1"/>
    </source>
</evidence>
<proteinExistence type="predicted"/>
<feature type="region of interest" description="Disordered" evidence="1">
    <location>
        <begin position="32"/>
        <end position="60"/>
    </location>
</feature>
<accession>A0A512HS13</accession>
<organism evidence="2 3">
    <name type="scientific">Aeromicrobium flavum</name>
    <dbReference type="NCBI Taxonomy" id="416568"/>
    <lineage>
        <taxon>Bacteria</taxon>
        <taxon>Bacillati</taxon>
        <taxon>Actinomycetota</taxon>
        <taxon>Actinomycetes</taxon>
        <taxon>Propionibacteriales</taxon>
        <taxon>Nocardioidaceae</taxon>
        <taxon>Aeromicrobium</taxon>
    </lineage>
</organism>
<sequence length="60" mass="6660">MIEHDHVLTEWAFDESKSLTVLAAGESRLAMMPRECSGNAPHHQEEQSESNGADRRPGRG</sequence>
<name>A0A512HS13_9ACTN</name>
<dbReference type="AlphaFoldDB" id="A0A512HS13"/>
<evidence type="ECO:0000256" key="1">
    <source>
        <dbReference type="SAM" id="MobiDB-lite"/>
    </source>
</evidence>
<reference evidence="2 3" key="1">
    <citation type="submission" date="2019-07" db="EMBL/GenBank/DDBJ databases">
        <title>Whole genome shotgun sequence of Aeromicrobium flavum NBRC 107625.</title>
        <authorList>
            <person name="Hosoyama A."/>
            <person name="Uohara A."/>
            <person name="Ohji S."/>
            <person name="Ichikawa N."/>
        </authorList>
    </citation>
    <scope>NUCLEOTIDE SEQUENCE [LARGE SCALE GENOMIC DNA]</scope>
    <source>
        <strain evidence="2 3">NBRC 107625</strain>
    </source>
</reference>
<gene>
    <name evidence="2" type="ORF">AFL01nite_05710</name>
</gene>
<comment type="caution">
    <text evidence="2">The sequence shown here is derived from an EMBL/GenBank/DDBJ whole genome shotgun (WGS) entry which is preliminary data.</text>
</comment>